<dbReference type="Pfam" id="PF07992">
    <property type="entry name" value="Pyr_redox_2"/>
    <property type="match status" value="1"/>
</dbReference>
<dbReference type="InterPro" id="IPR001100">
    <property type="entry name" value="Pyr_nuc-diS_OxRdtase"/>
</dbReference>
<protein>
    <submittedName>
        <fullName evidence="7">NAD(P)/FAD-dependent oxidoreductase</fullName>
        <ecNumber evidence="7">1.-.-.-</ecNumber>
    </submittedName>
</protein>
<dbReference type="Gene3D" id="3.50.50.60">
    <property type="entry name" value="FAD/NAD(P)-binding domain"/>
    <property type="match status" value="2"/>
</dbReference>
<evidence type="ECO:0000313" key="8">
    <source>
        <dbReference type="Proteomes" id="UP001380601"/>
    </source>
</evidence>
<evidence type="ECO:0000259" key="6">
    <source>
        <dbReference type="Pfam" id="PF07992"/>
    </source>
</evidence>
<reference evidence="7 8" key="1">
    <citation type="submission" date="2024-04" db="EMBL/GenBank/DDBJ databases">
        <title>Staphylococcus debuckii a clinical isolate.</title>
        <authorList>
            <person name="Magnan C."/>
            <person name="Plumet L."/>
            <person name="Morsli M."/>
            <person name="Molle V."/>
            <person name="Lavigne J.-P."/>
        </authorList>
    </citation>
    <scope>NUCLEOTIDE SEQUENCE [LARGE SCALE GENOMIC DNA]</scope>
    <source>
        <strain evidence="7 8">NSD001</strain>
    </source>
</reference>
<dbReference type="Gene3D" id="3.30.390.30">
    <property type="match status" value="1"/>
</dbReference>
<dbReference type="EC" id="1.-.-.-" evidence="7"/>
<dbReference type="PRINTS" id="PR00368">
    <property type="entry name" value="FADPNR"/>
</dbReference>
<comment type="caution">
    <text evidence="7">The sequence shown here is derived from an EMBL/GenBank/DDBJ whole genome shotgun (WGS) entry which is preliminary data.</text>
</comment>
<feature type="domain" description="FAD/NAD(P)-binding" evidence="6">
    <location>
        <begin position="4"/>
        <end position="312"/>
    </location>
</feature>
<comment type="cofactor">
    <cofactor evidence="1">
        <name>FAD</name>
        <dbReference type="ChEBI" id="CHEBI:57692"/>
    </cofactor>
</comment>
<dbReference type="InterPro" id="IPR023753">
    <property type="entry name" value="FAD/NAD-binding_dom"/>
</dbReference>
<gene>
    <name evidence="7" type="ORF">AADA34_00685</name>
</gene>
<keyword evidence="8" id="KW-1185">Reference proteome</keyword>
<sequence>MKRYDVVFIGSGHAAWHAAAALANSGKSVAIIEKDKVAGTCTNFGCNAKILLEGPYEVLEEASHYNGIIEADQLQVNWEHLMKYKKEIINPMSDFVASMIEQQGIDLYMGKGVIKDAHTVSVDDTELEAENIVIGTGQHSHQLEIDGKEHTHDSRDFLSMNQLPERMVMIGAGIISMEFASIMIKSGVQVDIIHHSDEALKGFNRNHVQKLVEKLKDEGVQFHFNENTTAVVPSKEGYLIETESGLSIETDYVLDATGRKPNVQNIGLENAGIQFSDRGIQVDDYMRTNVSNIFASGDVVDKMIPKLTPTATFESNYIASQILGVNPEPIHYPAIPEVVYALPRLSQIGVSVEEAENDDAYTVKCIPFGKQMVFEYKNEVEAEMYIVLDQDKHLVGAAVYGDDAPDLINILTFIVDGRMTAQELNQHIFAFPGASSGVIDMLKMNML</sequence>
<keyword evidence="4" id="KW-0274">FAD</keyword>
<dbReference type="Pfam" id="PF02852">
    <property type="entry name" value="Pyr_redox_dim"/>
    <property type="match status" value="1"/>
</dbReference>
<comment type="similarity">
    <text evidence="2">Belongs to the class-I pyridine nucleotide-disulfide oxidoreductase family.</text>
</comment>
<dbReference type="PANTHER" id="PTHR43014:SF5">
    <property type="entry name" value="GLUTATHIONE REDUCTASE (NADPH)"/>
    <property type="match status" value="1"/>
</dbReference>
<evidence type="ECO:0000256" key="1">
    <source>
        <dbReference type="ARBA" id="ARBA00001974"/>
    </source>
</evidence>
<dbReference type="SUPFAM" id="SSF51905">
    <property type="entry name" value="FAD/NAD(P)-binding domain"/>
    <property type="match status" value="1"/>
</dbReference>
<evidence type="ECO:0000256" key="4">
    <source>
        <dbReference type="ARBA" id="ARBA00022827"/>
    </source>
</evidence>
<dbReference type="InterPro" id="IPR016156">
    <property type="entry name" value="FAD/NAD-linked_Rdtase_dimer_sf"/>
</dbReference>
<accession>A0ABU9EYB5</accession>
<keyword evidence="7" id="KW-0560">Oxidoreductase</keyword>
<dbReference type="GO" id="GO:0016491">
    <property type="term" value="F:oxidoreductase activity"/>
    <property type="evidence" value="ECO:0007669"/>
    <property type="project" value="UniProtKB-KW"/>
</dbReference>
<keyword evidence="3" id="KW-0285">Flavoprotein</keyword>
<dbReference type="PIRSF" id="PIRSF000350">
    <property type="entry name" value="Mercury_reductase_MerA"/>
    <property type="match status" value="1"/>
</dbReference>
<organism evidence="7 8">
    <name type="scientific">Staphylococcus debuckii</name>
    <dbReference type="NCBI Taxonomy" id="2044912"/>
    <lineage>
        <taxon>Bacteria</taxon>
        <taxon>Bacillati</taxon>
        <taxon>Bacillota</taxon>
        <taxon>Bacilli</taxon>
        <taxon>Bacillales</taxon>
        <taxon>Staphylococcaceae</taxon>
        <taxon>Staphylococcus</taxon>
    </lineage>
</organism>
<proteinExistence type="inferred from homology"/>
<evidence type="ECO:0000259" key="5">
    <source>
        <dbReference type="Pfam" id="PF02852"/>
    </source>
</evidence>
<dbReference type="Proteomes" id="UP001380601">
    <property type="component" value="Unassembled WGS sequence"/>
</dbReference>
<dbReference type="EMBL" id="JBBWSC010000001">
    <property type="protein sequence ID" value="MEL0537238.1"/>
    <property type="molecule type" value="Genomic_DNA"/>
</dbReference>
<dbReference type="InterPro" id="IPR004099">
    <property type="entry name" value="Pyr_nucl-diS_OxRdtase_dimer"/>
</dbReference>
<evidence type="ECO:0000256" key="3">
    <source>
        <dbReference type="ARBA" id="ARBA00022630"/>
    </source>
</evidence>
<dbReference type="InterPro" id="IPR036188">
    <property type="entry name" value="FAD/NAD-bd_sf"/>
</dbReference>
<dbReference type="PRINTS" id="PR00411">
    <property type="entry name" value="PNDRDTASEI"/>
</dbReference>
<dbReference type="PANTHER" id="PTHR43014">
    <property type="entry name" value="MERCURIC REDUCTASE"/>
    <property type="match status" value="1"/>
</dbReference>
<evidence type="ECO:0000256" key="2">
    <source>
        <dbReference type="ARBA" id="ARBA00007532"/>
    </source>
</evidence>
<evidence type="ECO:0000313" key="7">
    <source>
        <dbReference type="EMBL" id="MEL0537238.1"/>
    </source>
</evidence>
<dbReference type="RefSeq" id="WP_341610938.1">
    <property type="nucleotide sequence ID" value="NZ_JBBWSC010000001.1"/>
</dbReference>
<dbReference type="SUPFAM" id="SSF55424">
    <property type="entry name" value="FAD/NAD-linked reductases, dimerisation (C-terminal) domain"/>
    <property type="match status" value="1"/>
</dbReference>
<feature type="domain" description="Pyridine nucleotide-disulphide oxidoreductase dimerisation" evidence="5">
    <location>
        <begin position="335"/>
        <end position="436"/>
    </location>
</feature>
<name>A0ABU9EYB5_9STAP</name>